<accession>A0A6J5TWI0</accession>
<reference evidence="2 3" key="1">
    <citation type="submission" date="2020-05" db="EMBL/GenBank/DDBJ databases">
        <authorList>
            <person name="Campoy J."/>
            <person name="Schneeberger K."/>
            <person name="Spophaly S."/>
        </authorList>
    </citation>
    <scope>NUCLEOTIDE SEQUENCE [LARGE SCALE GENOMIC DNA]</scope>
    <source>
        <strain evidence="2">PruArmRojPasFocal</strain>
    </source>
</reference>
<organism evidence="2 3">
    <name type="scientific">Prunus armeniaca</name>
    <name type="common">Apricot</name>
    <name type="synonym">Armeniaca vulgaris</name>
    <dbReference type="NCBI Taxonomy" id="36596"/>
    <lineage>
        <taxon>Eukaryota</taxon>
        <taxon>Viridiplantae</taxon>
        <taxon>Streptophyta</taxon>
        <taxon>Embryophyta</taxon>
        <taxon>Tracheophyta</taxon>
        <taxon>Spermatophyta</taxon>
        <taxon>Magnoliopsida</taxon>
        <taxon>eudicotyledons</taxon>
        <taxon>Gunneridae</taxon>
        <taxon>Pentapetalae</taxon>
        <taxon>rosids</taxon>
        <taxon>fabids</taxon>
        <taxon>Rosales</taxon>
        <taxon>Rosaceae</taxon>
        <taxon>Amygdaloideae</taxon>
        <taxon>Amygdaleae</taxon>
        <taxon>Prunus</taxon>
    </lineage>
</organism>
<dbReference type="Proteomes" id="UP000507222">
    <property type="component" value="Unassembled WGS sequence"/>
</dbReference>
<name>A0A6J5TWI0_PRUAR</name>
<keyword evidence="1" id="KW-0812">Transmembrane</keyword>
<sequence length="105" mass="10749">MPLAVSLKIGQVVVEVVALGVRVVAAAGMTVVVVAMTVGLVIELVTLGGGGDSHDTMVIVGGCGNGGGGDSYDKMMVVETVKLYLANKKNVFIKISMGKQIFVII</sequence>
<evidence type="ECO:0000313" key="3">
    <source>
        <dbReference type="Proteomes" id="UP000507222"/>
    </source>
</evidence>
<evidence type="ECO:0000256" key="1">
    <source>
        <dbReference type="SAM" id="Phobius"/>
    </source>
</evidence>
<dbReference type="EMBL" id="CAEKDK010000002">
    <property type="protein sequence ID" value="CAB4268083.1"/>
    <property type="molecule type" value="Genomic_DNA"/>
</dbReference>
<proteinExistence type="predicted"/>
<protein>
    <submittedName>
        <fullName evidence="2">Uncharacterized protein</fullName>
    </submittedName>
</protein>
<dbReference type="AlphaFoldDB" id="A0A6J5TWI0"/>
<keyword evidence="1" id="KW-0472">Membrane</keyword>
<gene>
    <name evidence="2" type="ORF">CURHAP_LOCUS11132</name>
</gene>
<evidence type="ECO:0000313" key="2">
    <source>
        <dbReference type="EMBL" id="CAB4268083.1"/>
    </source>
</evidence>
<feature type="transmembrane region" description="Helical" evidence="1">
    <location>
        <begin position="12"/>
        <end position="42"/>
    </location>
</feature>
<keyword evidence="1" id="KW-1133">Transmembrane helix</keyword>